<dbReference type="AlphaFoldDB" id="F0IK93"/>
<dbReference type="HOGENOM" id="CLU_1293748_0_0_9"/>
<proteinExistence type="predicted"/>
<reference evidence="1 2" key="1">
    <citation type="submission" date="2011-02" db="EMBL/GenBank/DDBJ databases">
        <authorList>
            <person name="Muzny D."/>
            <person name="Qin X."/>
            <person name="Deng J."/>
            <person name="Jiang H."/>
            <person name="Liu Y."/>
            <person name="Qu J."/>
            <person name="Song X.-Z."/>
            <person name="Zhang L."/>
            <person name="Thornton R."/>
            <person name="Coyle M."/>
            <person name="Francisco L."/>
            <person name="Jackson L."/>
            <person name="Javaid M."/>
            <person name="Korchina V."/>
            <person name="Kovar C."/>
            <person name="Mata R."/>
            <person name="Mathew T."/>
            <person name="Ngo R."/>
            <person name="Nguyen L."/>
            <person name="Nguyen N."/>
            <person name="Okwuonu G."/>
            <person name="Ongeri F."/>
            <person name="Pham C."/>
            <person name="Simmons D."/>
            <person name="Wilczek-Boney K."/>
            <person name="Hale W."/>
            <person name="Jakkamsetti A."/>
            <person name="Pham P."/>
            <person name="Ruth R."/>
            <person name="San Lucas F."/>
            <person name="Warren J."/>
            <person name="Zhang J."/>
            <person name="Zhao Z."/>
            <person name="Zhou C."/>
            <person name="Zhu D."/>
            <person name="Lee S."/>
            <person name="Bess C."/>
            <person name="Blankenburg K."/>
            <person name="Forbes L."/>
            <person name="Fu Q."/>
            <person name="Gubbala S."/>
            <person name="Hirani K."/>
            <person name="Jayaseelan J.C."/>
            <person name="Lara F."/>
            <person name="Munidasa M."/>
            <person name="Palculict T."/>
            <person name="Patil S."/>
            <person name="Pu L.-L."/>
            <person name="Saada N."/>
            <person name="Tang L."/>
            <person name="Weissenberger G."/>
            <person name="Zhu Y."/>
            <person name="Hemphill L."/>
            <person name="Shang Y."/>
            <person name="Youmans B."/>
            <person name="Ayvaz T."/>
            <person name="Ross M."/>
            <person name="Santibanez J."/>
            <person name="Aqrawi P."/>
            <person name="Gross S."/>
            <person name="Joshi V."/>
            <person name="Fowler G."/>
            <person name="Nazareth L."/>
            <person name="Reid J."/>
            <person name="Worley K."/>
            <person name="Petrosino J."/>
            <person name="Highlander S."/>
            <person name="Gibbs R."/>
        </authorList>
    </citation>
    <scope>NUCLEOTIDE SEQUENCE [LARGE SCALE GENOMIC DNA]</scope>
    <source>
        <strain evidence="1 2">SK150</strain>
    </source>
</reference>
<protein>
    <submittedName>
        <fullName evidence="1">Uncharacterized protein</fullName>
    </submittedName>
</protein>
<evidence type="ECO:0000313" key="2">
    <source>
        <dbReference type="Proteomes" id="UP000003530"/>
    </source>
</evidence>
<evidence type="ECO:0000313" key="1">
    <source>
        <dbReference type="EMBL" id="EGD37514.1"/>
    </source>
</evidence>
<dbReference type="EMBL" id="AEXY01000004">
    <property type="protein sequence ID" value="EGD37514.1"/>
    <property type="molecule type" value="Genomic_DNA"/>
</dbReference>
<accession>F0IK93</accession>
<name>F0IK93_STRSA</name>
<organism evidence="1 2">
    <name type="scientific">Streptococcus sanguinis SK150</name>
    <dbReference type="NCBI Taxonomy" id="888811"/>
    <lineage>
        <taxon>Bacteria</taxon>
        <taxon>Bacillati</taxon>
        <taxon>Bacillota</taxon>
        <taxon>Bacilli</taxon>
        <taxon>Lactobacillales</taxon>
        <taxon>Streptococcaceae</taxon>
        <taxon>Streptococcus</taxon>
    </lineage>
</organism>
<sequence>MYKIKNKINSWISKNFKSDKNNNTFHTTECIYFTRESDAWLGKNHSKYSYKDFNKNESFLFYTNNESRFQLYSNDKVISEAKLIVSSSELEKLILQFGWITSNNTYWDEKHIGGMTFLVASIIYIMLNDKELMNRDIEVSLEIQSDAKRLLEEKNIDVYYHIFRTSKMNCDHKDNYRRYIFETKNRNDDIDYFEKILILKENSIINTINAINK</sequence>
<dbReference type="Proteomes" id="UP000003530">
    <property type="component" value="Unassembled WGS sequence"/>
</dbReference>
<dbReference type="PATRIC" id="fig|888811.3.peg.540"/>
<gene>
    <name evidence="1" type="ORF">HMPREF9383_0545</name>
</gene>
<dbReference type="RefSeq" id="WP_002908820.1">
    <property type="nucleotide sequence ID" value="NZ_GL872442.1"/>
</dbReference>
<comment type="caution">
    <text evidence="1">The sequence shown here is derived from an EMBL/GenBank/DDBJ whole genome shotgun (WGS) entry which is preliminary data.</text>
</comment>